<dbReference type="GO" id="GO:0000444">
    <property type="term" value="C:MIS12/MIND type complex"/>
    <property type="evidence" value="ECO:0007669"/>
    <property type="project" value="TreeGrafter"/>
</dbReference>
<dbReference type="GO" id="GO:0000070">
    <property type="term" value="P:mitotic sister chromatid segregation"/>
    <property type="evidence" value="ECO:0007669"/>
    <property type="project" value="TreeGrafter"/>
</dbReference>
<dbReference type="Pfam" id="PF05859">
    <property type="entry name" value="Mis12"/>
    <property type="match status" value="1"/>
</dbReference>
<keyword evidence="3" id="KW-0158">Chromosome</keyword>
<dbReference type="InterPro" id="IPR008685">
    <property type="entry name" value="Centromere_Mis12"/>
</dbReference>
<gene>
    <name evidence="11" type="ORF">LPJ61_003269</name>
</gene>
<evidence type="ECO:0000256" key="8">
    <source>
        <dbReference type="ARBA" id="ARBA00023306"/>
    </source>
</evidence>
<dbReference type="GO" id="GO:0005634">
    <property type="term" value="C:nucleus"/>
    <property type="evidence" value="ECO:0007669"/>
    <property type="project" value="InterPro"/>
</dbReference>
<name>A0A9W7YDC7_9FUNG</name>
<evidence type="ECO:0000313" key="12">
    <source>
        <dbReference type="Proteomes" id="UP001143981"/>
    </source>
</evidence>
<evidence type="ECO:0000256" key="9">
    <source>
        <dbReference type="ARBA" id="ARBA00023328"/>
    </source>
</evidence>
<sequence length="366" mass="38378">MLPNAAVSEGVSAAAEAAAGALAAAGAVNGTLAVEAAVTAAAMTPNAGASAEPGTEAMEVDAAQPEAARPHATQAGATPAPATPAKATSPAGAGSEGGALAENIAGATPGKHSDPQFRCVYPPTESAQSLIVEHFGFLPISFIDEIINAANDTIYRATDALCKFVEQEQGSGEATSQAINKVETLLEHAVDKNFDKFELYALRNLFNVPRGLEDYIVMPHRSADATGGPAVFAEDEAELDRELEEVRRELVTSNLLRTRLQHDTAKVERSVRRQRALNEHLHINELTQKVLKDTAPATVAGVRAQIGKVARLVEQLDSAAAAATEHPSAMDVLKEPSGRDVYLARMADVQVAGWDARQAQAQAQPN</sequence>
<evidence type="ECO:0000313" key="11">
    <source>
        <dbReference type="EMBL" id="KAJ1729961.1"/>
    </source>
</evidence>
<proteinExistence type="inferred from homology"/>
<protein>
    <recommendedName>
        <fullName evidence="13">Mis12-domain-containing protein</fullName>
    </recommendedName>
</protein>
<evidence type="ECO:0000256" key="2">
    <source>
        <dbReference type="ARBA" id="ARBA00008643"/>
    </source>
</evidence>
<comment type="subcellular location">
    <subcellularLocation>
        <location evidence="1">Chromosome</location>
        <location evidence="1">Centromere</location>
        <location evidence="1">Kinetochore</location>
    </subcellularLocation>
</comment>
<dbReference type="Proteomes" id="UP001143981">
    <property type="component" value="Unassembled WGS sequence"/>
</dbReference>
<accession>A0A9W7YDC7</accession>
<keyword evidence="6" id="KW-0995">Kinetochore</keyword>
<dbReference type="EMBL" id="JANBOI010000526">
    <property type="protein sequence ID" value="KAJ1729961.1"/>
    <property type="molecule type" value="Genomic_DNA"/>
</dbReference>
<feature type="compositionally biased region" description="Low complexity" evidence="10">
    <location>
        <begin position="72"/>
        <end position="102"/>
    </location>
</feature>
<keyword evidence="7" id="KW-0175">Coiled coil</keyword>
<dbReference type="GO" id="GO:0051301">
    <property type="term" value="P:cell division"/>
    <property type="evidence" value="ECO:0007669"/>
    <property type="project" value="UniProtKB-KW"/>
</dbReference>
<evidence type="ECO:0000256" key="1">
    <source>
        <dbReference type="ARBA" id="ARBA00004629"/>
    </source>
</evidence>
<evidence type="ECO:0000256" key="10">
    <source>
        <dbReference type="SAM" id="MobiDB-lite"/>
    </source>
</evidence>
<evidence type="ECO:0000256" key="6">
    <source>
        <dbReference type="ARBA" id="ARBA00022838"/>
    </source>
</evidence>
<organism evidence="11 12">
    <name type="scientific">Coemansia biformis</name>
    <dbReference type="NCBI Taxonomy" id="1286918"/>
    <lineage>
        <taxon>Eukaryota</taxon>
        <taxon>Fungi</taxon>
        <taxon>Fungi incertae sedis</taxon>
        <taxon>Zoopagomycota</taxon>
        <taxon>Kickxellomycotina</taxon>
        <taxon>Kickxellomycetes</taxon>
        <taxon>Kickxellales</taxon>
        <taxon>Kickxellaceae</taxon>
        <taxon>Coemansia</taxon>
    </lineage>
</organism>
<evidence type="ECO:0000256" key="4">
    <source>
        <dbReference type="ARBA" id="ARBA00022618"/>
    </source>
</evidence>
<dbReference type="AlphaFoldDB" id="A0A9W7YDC7"/>
<keyword evidence="8" id="KW-0131">Cell cycle</keyword>
<evidence type="ECO:0000256" key="3">
    <source>
        <dbReference type="ARBA" id="ARBA00022454"/>
    </source>
</evidence>
<comment type="similarity">
    <text evidence="2">Belongs to the mis12 family.</text>
</comment>
<comment type="caution">
    <text evidence="11">The sequence shown here is derived from an EMBL/GenBank/DDBJ whole genome shotgun (WGS) entry which is preliminary data.</text>
</comment>
<keyword evidence="5" id="KW-0498">Mitosis</keyword>
<evidence type="ECO:0008006" key="13">
    <source>
        <dbReference type="Google" id="ProtNLM"/>
    </source>
</evidence>
<reference evidence="11" key="1">
    <citation type="submission" date="2022-07" db="EMBL/GenBank/DDBJ databases">
        <title>Phylogenomic reconstructions and comparative analyses of Kickxellomycotina fungi.</title>
        <authorList>
            <person name="Reynolds N.K."/>
            <person name="Stajich J.E."/>
            <person name="Barry K."/>
            <person name="Grigoriev I.V."/>
            <person name="Crous P."/>
            <person name="Smith M.E."/>
        </authorList>
    </citation>
    <scope>NUCLEOTIDE SEQUENCE</scope>
    <source>
        <strain evidence="11">BCRC 34381</strain>
    </source>
</reference>
<dbReference type="PANTHER" id="PTHR14527:SF2">
    <property type="entry name" value="PROTEIN MIS12 HOMOLOG"/>
    <property type="match status" value="1"/>
</dbReference>
<dbReference type="OrthoDB" id="1884855at2759"/>
<keyword evidence="4" id="KW-0132">Cell division</keyword>
<evidence type="ECO:0000256" key="7">
    <source>
        <dbReference type="ARBA" id="ARBA00023054"/>
    </source>
</evidence>
<keyword evidence="9" id="KW-0137">Centromere</keyword>
<dbReference type="GO" id="GO:0051382">
    <property type="term" value="P:kinetochore assembly"/>
    <property type="evidence" value="ECO:0007669"/>
    <property type="project" value="TreeGrafter"/>
</dbReference>
<keyword evidence="12" id="KW-1185">Reference proteome</keyword>
<evidence type="ECO:0000256" key="5">
    <source>
        <dbReference type="ARBA" id="ARBA00022776"/>
    </source>
</evidence>
<dbReference type="PANTHER" id="PTHR14527">
    <property type="entry name" value="PROTEIN MIS12 HOMOLOG"/>
    <property type="match status" value="1"/>
</dbReference>
<feature type="region of interest" description="Disordered" evidence="10">
    <location>
        <begin position="46"/>
        <end position="108"/>
    </location>
</feature>